<proteinExistence type="predicted"/>
<comment type="caution">
    <text evidence="1">The sequence shown here is derived from an EMBL/GenBank/DDBJ whole genome shotgun (WGS) entry which is preliminary data.</text>
</comment>
<dbReference type="RefSeq" id="WP_184787164.1">
    <property type="nucleotide sequence ID" value="NZ_BONT01000045.1"/>
</dbReference>
<name>A0A841FEN0_9ACTN</name>
<dbReference type="Proteomes" id="UP000548476">
    <property type="component" value="Unassembled WGS sequence"/>
</dbReference>
<dbReference type="AlphaFoldDB" id="A0A841FEN0"/>
<keyword evidence="2" id="KW-1185">Reference proteome</keyword>
<dbReference type="EMBL" id="JACHGT010000004">
    <property type="protein sequence ID" value="MBB6034294.1"/>
    <property type="molecule type" value="Genomic_DNA"/>
</dbReference>
<evidence type="ECO:0000313" key="2">
    <source>
        <dbReference type="Proteomes" id="UP000548476"/>
    </source>
</evidence>
<accession>A0A841FEN0</accession>
<organism evidence="1 2">
    <name type="scientific">Phytomonospora endophytica</name>
    <dbReference type="NCBI Taxonomy" id="714109"/>
    <lineage>
        <taxon>Bacteria</taxon>
        <taxon>Bacillati</taxon>
        <taxon>Actinomycetota</taxon>
        <taxon>Actinomycetes</taxon>
        <taxon>Micromonosporales</taxon>
        <taxon>Micromonosporaceae</taxon>
        <taxon>Phytomonospora</taxon>
    </lineage>
</organism>
<protein>
    <submittedName>
        <fullName evidence="1">Uncharacterized protein</fullName>
    </submittedName>
</protein>
<evidence type="ECO:0000313" key="1">
    <source>
        <dbReference type="EMBL" id="MBB6034294.1"/>
    </source>
</evidence>
<reference evidence="1 2" key="1">
    <citation type="submission" date="2020-08" db="EMBL/GenBank/DDBJ databases">
        <title>Genomic Encyclopedia of Type Strains, Phase IV (KMG-IV): sequencing the most valuable type-strain genomes for metagenomic binning, comparative biology and taxonomic classification.</title>
        <authorList>
            <person name="Goeker M."/>
        </authorList>
    </citation>
    <scope>NUCLEOTIDE SEQUENCE [LARGE SCALE GENOMIC DNA]</scope>
    <source>
        <strain evidence="1 2">YIM 65646</strain>
    </source>
</reference>
<gene>
    <name evidence="1" type="ORF">HNR73_002144</name>
</gene>
<sequence>MGDHFTAMGLPAGNGETFAATLARVFAEARDWTRSGRGTRTANWRDPSGAGVDLMVRSRFGRRREPCATPQFTGGGTQTVVPTAVVPDAECPGCDLLAIEVHEEGEMIYPLLVAASRPYAHRLGEPSTAHLTFVAESVETDPDPDDAFPLADRALIPIGQFSDPPTASVLATGTVTSAEVRRTRLFGVPFHHITMAGLGGDFDVVAAHGDLPHGVRAGQRLRVEGWVCGRVTT</sequence>